<evidence type="ECO:0000256" key="1">
    <source>
        <dbReference type="SAM" id="MobiDB-lite"/>
    </source>
</evidence>
<organism evidence="2">
    <name type="scientific">freshwater metagenome</name>
    <dbReference type="NCBI Taxonomy" id="449393"/>
    <lineage>
        <taxon>unclassified sequences</taxon>
        <taxon>metagenomes</taxon>
        <taxon>ecological metagenomes</taxon>
    </lineage>
</organism>
<evidence type="ECO:0000313" key="2">
    <source>
        <dbReference type="EMBL" id="CAB4686622.1"/>
    </source>
</evidence>
<reference evidence="2" key="1">
    <citation type="submission" date="2020-05" db="EMBL/GenBank/DDBJ databases">
        <authorList>
            <person name="Chiriac C."/>
            <person name="Salcher M."/>
            <person name="Ghai R."/>
            <person name="Kavagutti S V."/>
        </authorList>
    </citation>
    <scope>NUCLEOTIDE SEQUENCE</scope>
</reference>
<name>A0A6J6NKD5_9ZZZZ</name>
<dbReference type="EMBL" id="CAEZXJ010000086">
    <property type="protein sequence ID" value="CAB4686622.1"/>
    <property type="molecule type" value="Genomic_DNA"/>
</dbReference>
<feature type="region of interest" description="Disordered" evidence="1">
    <location>
        <begin position="1"/>
        <end position="22"/>
    </location>
</feature>
<feature type="compositionally biased region" description="Polar residues" evidence="1">
    <location>
        <begin position="1"/>
        <end position="10"/>
    </location>
</feature>
<proteinExistence type="predicted"/>
<dbReference type="AlphaFoldDB" id="A0A6J6NKD5"/>
<sequence>MKFSSSNQVTPGPGFLISPTLPRGGPQISLSKTFFAASGASSNFFKVNFAMEAGPRPAISLPNTSRTELGNLMPSSDG</sequence>
<gene>
    <name evidence="2" type="ORF">UFOPK2372_00554</name>
</gene>
<accession>A0A6J6NKD5</accession>
<protein>
    <submittedName>
        <fullName evidence="2">Unannotated protein</fullName>
    </submittedName>
</protein>